<dbReference type="PANTHER" id="PTHR42731:SF5">
    <property type="entry name" value="RADICAL SAM DOMAIN PROTEIN"/>
    <property type="match status" value="1"/>
</dbReference>
<feature type="domain" description="Radical SAM core" evidence="1">
    <location>
        <begin position="223"/>
        <end position="448"/>
    </location>
</feature>
<dbReference type="Gene3D" id="3.40.50.280">
    <property type="entry name" value="Cobalamin-binding domain"/>
    <property type="match status" value="1"/>
</dbReference>
<dbReference type="AlphaFoldDB" id="A0A7V4DYT7"/>
<dbReference type="SFLD" id="SFLDS00029">
    <property type="entry name" value="Radical_SAM"/>
    <property type="match status" value="1"/>
</dbReference>
<dbReference type="InterPro" id="IPR023404">
    <property type="entry name" value="rSAM_horseshoe"/>
</dbReference>
<proteinExistence type="predicted"/>
<dbReference type="InterPro" id="IPR045784">
    <property type="entry name" value="Radical_SAM_N2"/>
</dbReference>
<dbReference type="Gene3D" id="3.80.30.20">
    <property type="entry name" value="tm_1862 like domain"/>
    <property type="match status" value="1"/>
</dbReference>
<accession>A0A7V4DYT7</accession>
<dbReference type="InterPro" id="IPR006638">
    <property type="entry name" value="Elp3/MiaA/NifB-like_rSAM"/>
</dbReference>
<dbReference type="InterPro" id="IPR058240">
    <property type="entry name" value="rSAM_sf"/>
</dbReference>
<organism evidence="2">
    <name type="scientific">Dictyoglomus thermophilum</name>
    <dbReference type="NCBI Taxonomy" id="14"/>
    <lineage>
        <taxon>Bacteria</taxon>
        <taxon>Pseudomonadati</taxon>
        <taxon>Dictyoglomota</taxon>
        <taxon>Dictyoglomia</taxon>
        <taxon>Dictyoglomales</taxon>
        <taxon>Dictyoglomaceae</taxon>
        <taxon>Dictyoglomus</taxon>
    </lineage>
</organism>
<sequence length="551" mass="64317">MNWNIKKEIINLREKEKGFKLTKKGGDISILLIYPNKYSVSLNNLGYTGIYEIFNRCKGVICERAYIPEDWKKRKDFRLYSIESFKSPSEFDVLAFSVSFELDFLNIIYILKNENIPLFSYERDDAYPLIVGGGIALSANPESLADVFDILFIGEGEELVREFSDFLILKKEKGLTKREFFELLKDIEGIYIPSVDQKLPIKRRVYLNFENDPMVSPIISENAVFSNMALCELVRGCRYQCRFCLAGYFYRPYRSSSMEIINKKLRNFYDFTPRIGIIVPAVDPSLNFKDFVNNSDNEELVFSFSSLRLEDINQDLLDLIKRSGQKTVTIAPEAGTDRLRRVLNKGFTNEDILNFVDKLKGYGVQTLKLYFMLGLPTESGEDIEGIYSLIKEIRSLNPKLEITASFSTFIPKPHTPFQWESMKDKDYIVEKQKFLLKKLREIKKVKIEMEDYFWSFWQGVFSRGDRNLNTLWREVYENKEISVKILNKILRNNKDLLLGYLEEKGKSDKLSWDVIDTGVRKDYLWRERERAYEGKLTMACSKNCKVCGVCL</sequence>
<dbReference type="CDD" id="cd01335">
    <property type="entry name" value="Radical_SAM"/>
    <property type="match status" value="1"/>
</dbReference>
<protein>
    <submittedName>
        <fullName evidence="2">Radical SAM protein</fullName>
    </submittedName>
</protein>
<dbReference type="GO" id="GO:0003824">
    <property type="term" value="F:catalytic activity"/>
    <property type="evidence" value="ECO:0007669"/>
    <property type="project" value="InterPro"/>
</dbReference>
<name>A0A7V4DYT7_DICTH</name>
<dbReference type="EMBL" id="DTDV01000015">
    <property type="protein sequence ID" value="HGK23841.1"/>
    <property type="molecule type" value="Genomic_DNA"/>
</dbReference>
<dbReference type="PANTHER" id="PTHR42731">
    <property type="entry name" value="SLL1084 PROTEIN"/>
    <property type="match status" value="1"/>
</dbReference>
<dbReference type="InterPro" id="IPR007197">
    <property type="entry name" value="rSAM"/>
</dbReference>
<dbReference type="SUPFAM" id="SSF102114">
    <property type="entry name" value="Radical SAM enzymes"/>
    <property type="match status" value="1"/>
</dbReference>
<reference evidence="2" key="1">
    <citation type="journal article" date="2020" name="mSystems">
        <title>Genome- and Community-Level Interaction Insights into Carbon Utilization and Element Cycling Functions of Hydrothermarchaeota in Hydrothermal Sediment.</title>
        <authorList>
            <person name="Zhou Z."/>
            <person name="Liu Y."/>
            <person name="Xu W."/>
            <person name="Pan J."/>
            <person name="Luo Z.H."/>
            <person name="Li M."/>
        </authorList>
    </citation>
    <scope>NUCLEOTIDE SEQUENCE [LARGE SCALE GENOMIC DNA]</scope>
    <source>
        <strain evidence="2">SpSt-70</strain>
    </source>
</reference>
<dbReference type="SMART" id="SM00729">
    <property type="entry name" value="Elp3"/>
    <property type="match status" value="1"/>
</dbReference>
<evidence type="ECO:0000259" key="1">
    <source>
        <dbReference type="PROSITE" id="PS51918"/>
    </source>
</evidence>
<comment type="caution">
    <text evidence="2">The sequence shown here is derived from an EMBL/GenBank/DDBJ whole genome shotgun (WGS) entry which is preliminary data.</text>
</comment>
<dbReference type="GO" id="GO:0051536">
    <property type="term" value="F:iron-sulfur cluster binding"/>
    <property type="evidence" value="ECO:0007669"/>
    <property type="project" value="InterPro"/>
</dbReference>
<dbReference type="PROSITE" id="PS51918">
    <property type="entry name" value="RADICAL_SAM"/>
    <property type="match status" value="1"/>
</dbReference>
<dbReference type="Pfam" id="PF04055">
    <property type="entry name" value="Radical_SAM"/>
    <property type="match status" value="1"/>
</dbReference>
<gene>
    <name evidence="2" type="ORF">ENU78_05260</name>
</gene>
<evidence type="ECO:0000313" key="2">
    <source>
        <dbReference type="EMBL" id="HGK23841.1"/>
    </source>
</evidence>
<dbReference type="SFLD" id="SFLDG01082">
    <property type="entry name" value="B12-binding_domain_containing"/>
    <property type="match status" value="1"/>
</dbReference>
<dbReference type="Pfam" id="PF19864">
    <property type="entry name" value="Radical_SAM_N2"/>
    <property type="match status" value="1"/>
</dbReference>